<evidence type="ECO:0000313" key="3">
    <source>
        <dbReference type="Proteomes" id="UP000034108"/>
    </source>
</evidence>
<keyword evidence="1" id="KW-0472">Membrane</keyword>
<protein>
    <submittedName>
        <fullName evidence="2">Uncharacterized protein</fullName>
    </submittedName>
</protein>
<dbReference type="STRING" id="1619048.UU49_C0030G0008"/>
<dbReference type="Proteomes" id="UP000034108">
    <property type="component" value="Unassembled WGS sequence"/>
</dbReference>
<gene>
    <name evidence="2" type="ORF">UU49_C0030G0008</name>
</gene>
<comment type="caution">
    <text evidence="2">The sequence shown here is derived from an EMBL/GenBank/DDBJ whole genome shotgun (WGS) entry which is preliminary data.</text>
</comment>
<evidence type="ECO:0000256" key="1">
    <source>
        <dbReference type="SAM" id="Phobius"/>
    </source>
</evidence>
<organism evidence="2 3">
    <name type="scientific">Candidatus Magasanikbacteria bacterium GW2011_GWC2_41_17</name>
    <dbReference type="NCBI Taxonomy" id="1619048"/>
    <lineage>
        <taxon>Bacteria</taxon>
        <taxon>Candidatus Magasanikiibacteriota</taxon>
    </lineage>
</organism>
<sequence>MSEEIKRERPIPRKEWYKKWWMKFLEHPLVATIVGTLVASVVLFLIRNLFFNNSSFVNDQTPVNNAALRAHNNSQIYIMNSGSITTNGFKQAVDLDKNSTLYSEGKLNFNH</sequence>
<feature type="transmembrane region" description="Helical" evidence="1">
    <location>
        <begin position="21"/>
        <end position="46"/>
    </location>
</feature>
<dbReference type="EMBL" id="LCAV01000030">
    <property type="protein sequence ID" value="KKR97454.1"/>
    <property type="molecule type" value="Genomic_DNA"/>
</dbReference>
<proteinExistence type="predicted"/>
<reference evidence="2 3" key="1">
    <citation type="journal article" date="2015" name="Nature">
        <title>rRNA introns, odd ribosomes, and small enigmatic genomes across a large radiation of phyla.</title>
        <authorList>
            <person name="Brown C.T."/>
            <person name="Hug L.A."/>
            <person name="Thomas B.C."/>
            <person name="Sharon I."/>
            <person name="Castelle C.J."/>
            <person name="Singh A."/>
            <person name="Wilkins M.J."/>
            <person name="Williams K.H."/>
            <person name="Banfield J.F."/>
        </authorList>
    </citation>
    <scope>NUCLEOTIDE SEQUENCE [LARGE SCALE GENOMIC DNA]</scope>
</reference>
<dbReference type="AlphaFoldDB" id="A0A0G0V913"/>
<name>A0A0G0V913_9BACT</name>
<accession>A0A0G0V913</accession>
<keyword evidence="1" id="KW-1133">Transmembrane helix</keyword>
<evidence type="ECO:0000313" key="2">
    <source>
        <dbReference type="EMBL" id="KKR97454.1"/>
    </source>
</evidence>
<keyword evidence="1" id="KW-0812">Transmembrane</keyword>